<gene>
    <name evidence="1" type="ORF">RFULGI_LOCUS3033</name>
</gene>
<organism evidence="1 2">
    <name type="scientific">Racocetra fulgida</name>
    <dbReference type="NCBI Taxonomy" id="60492"/>
    <lineage>
        <taxon>Eukaryota</taxon>
        <taxon>Fungi</taxon>
        <taxon>Fungi incertae sedis</taxon>
        <taxon>Mucoromycota</taxon>
        <taxon>Glomeromycotina</taxon>
        <taxon>Glomeromycetes</taxon>
        <taxon>Diversisporales</taxon>
        <taxon>Gigasporaceae</taxon>
        <taxon>Racocetra</taxon>
    </lineage>
</organism>
<dbReference type="Proteomes" id="UP000789396">
    <property type="component" value="Unassembled WGS sequence"/>
</dbReference>
<keyword evidence="2" id="KW-1185">Reference proteome</keyword>
<evidence type="ECO:0000313" key="2">
    <source>
        <dbReference type="Proteomes" id="UP000789396"/>
    </source>
</evidence>
<accession>A0A9N9A131</accession>
<dbReference type="OrthoDB" id="2426518at2759"/>
<sequence length="121" mass="14074">MPQLQIKTTILDIETKSDKNNNPYFRLSLQGLPGHYFYAFSQDYNLKNATTLHTLTEAPLNFINRPVLITYEEIKGRDNLPLCQIKNQVNQNPESDCCERGCSEEEHFNPQGICQRQRLQE</sequence>
<dbReference type="EMBL" id="CAJVPZ010002498">
    <property type="protein sequence ID" value="CAG8514069.1"/>
    <property type="molecule type" value="Genomic_DNA"/>
</dbReference>
<comment type="caution">
    <text evidence="1">The sequence shown here is derived from an EMBL/GenBank/DDBJ whole genome shotgun (WGS) entry which is preliminary data.</text>
</comment>
<name>A0A9N9A131_9GLOM</name>
<dbReference type="AlphaFoldDB" id="A0A9N9A131"/>
<reference evidence="1" key="1">
    <citation type="submission" date="2021-06" db="EMBL/GenBank/DDBJ databases">
        <authorList>
            <person name="Kallberg Y."/>
            <person name="Tangrot J."/>
            <person name="Rosling A."/>
        </authorList>
    </citation>
    <scope>NUCLEOTIDE SEQUENCE</scope>
    <source>
        <strain evidence="1">IN212</strain>
    </source>
</reference>
<protein>
    <submittedName>
        <fullName evidence="1">11729_t:CDS:1</fullName>
    </submittedName>
</protein>
<evidence type="ECO:0000313" key="1">
    <source>
        <dbReference type="EMBL" id="CAG8514069.1"/>
    </source>
</evidence>
<proteinExistence type="predicted"/>